<name>A0AAV7K7A3_9METZ</name>
<evidence type="ECO:0000313" key="1">
    <source>
        <dbReference type="EMBL" id="KAI6657156.1"/>
    </source>
</evidence>
<sequence>METILRVIDYRAHNWNICGDLKVVSLLLGLQLGYTKHMCFLCLWDSRDEANHYDTTEWPMRTDYIVGRYNVKCKSLIDPSKVYLPPLHIKLGLIKQFVKAMYFNGDGFLHIKEKFGAILSDAKLRAGIFVGPQIRDLMRGPVFPSKLNSIELEAWNAFVQIVQNFLGNHRVENYSELVDNLLESYRKMGCRMSLKLHFLHSHLDFSHQTWVM</sequence>
<dbReference type="EMBL" id="JAKMXF010000122">
    <property type="protein sequence ID" value="KAI6657156.1"/>
    <property type="molecule type" value="Genomic_DNA"/>
</dbReference>
<comment type="caution">
    <text evidence="1">The sequence shown here is derived from an EMBL/GenBank/DDBJ whole genome shotgun (WGS) entry which is preliminary data.</text>
</comment>
<dbReference type="Proteomes" id="UP001165289">
    <property type="component" value="Unassembled WGS sequence"/>
</dbReference>
<dbReference type="PANTHER" id="PTHR46114">
    <property type="entry name" value="APPLE DOMAIN-CONTAINING PROTEIN"/>
    <property type="match status" value="1"/>
</dbReference>
<evidence type="ECO:0000313" key="2">
    <source>
        <dbReference type="Proteomes" id="UP001165289"/>
    </source>
</evidence>
<dbReference type="PANTHER" id="PTHR46114:SF1">
    <property type="entry name" value="ZAD DOMAIN-CONTAINING PROTEIN"/>
    <property type="match status" value="1"/>
</dbReference>
<keyword evidence="2" id="KW-1185">Reference proteome</keyword>
<protein>
    <submittedName>
        <fullName evidence="1">Uncharacterized protein</fullName>
    </submittedName>
</protein>
<gene>
    <name evidence="1" type="ORF">LOD99_15942</name>
</gene>
<reference evidence="1 2" key="1">
    <citation type="journal article" date="2023" name="BMC Biol.">
        <title>The compact genome of the sponge Oopsacas minuta (Hexactinellida) is lacking key metazoan core genes.</title>
        <authorList>
            <person name="Santini S."/>
            <person name="Schenkelaars Q."/>
            <person name="Jourda C."/>
            <person name="Duchesne M."/>
            <person name="Belahbib H."/>
            <person name="Rocher C."/>
            <person name="Selva M."/>
            <person name="Riesgo A."/>
            <person name="Vervoort M."/>
            <person name="Leys S.P."/>
            <person name="Kodjabachian L."/>
            <person name="Le Bivic A."/>
            <person name="Borchiellini C."/>
            <person name="Claverie J.M."/>
            <person name="Renard E."/>
        </authorList>
    </citation>
    <scope>NUCLEOTIDE SEQUENCE [LARGE SCALE GENOMIC DNA]</scope>
    <source>
        <strain evidence="1">SPO-2</strain>
    </source>
</reference>
<organism evidence="1 2">
    <name type="scientific">Oopsacas minuta</name>
    <dbReference type="NCBI Taxonomy" id="111878"/>
    <lineage>
        <taxon>Eukaryota</taxon>
        <taxon>Metazoa</taxon>
        <taxon>Porifera</taxon>
        <taxon>Hexactinellida</taxon>
        <taxon>Hexasterophora</taxon>
        <taxon>Lyssacinosida</taxon>
        <taxon>Leucopsacidae</taxon>
        <taxon>Oopsacas</taxon>
    </lineage>
</organism>
<accession>A0AAV7K7A3</accession>
<dbReference type="AlphaFoldDB" id="A0AAV7K7A3"/>
<proteinExistence type="predicted"/>